<dbReference type="EMBL" id="VFOS01000003">
    <property type="protein sequence ID" value="TQL58532.1"/>
    <property type="molecule type" value="Genomic_DNA"/>
</dbReference>
<protein>
    <recommendedName>
        <fullName evidence="3">DUF3168 domain-containing protein</fullName>
    </recommendedName>
</protein>
<keyword evidence="2" id="KW-1185">Reference proteome</keyword>
<sequence length="151" mass="15944">MDKQPLTRIAAVVERLVEICVAAAPGVQVVDGPIIGETDDDALFVGMPEGERSGYNSTVTAQQGRGGIRQREDWSVGFMLSLFTGMDDMSALRAKAVAILGAIDAGVSAEQVHAGIWDRAGMDGDVSWLPYQTDQGASLVVQFYISGAGLL</sequence>
<organism evidence="1 2">
    <name type="scientific">Rarobacter faecitabidus</name>
    <dbReference type="NCBI Taxonomy" id="13243"/>
    <lineage>
        <taxon>Bacteria</taxon>
        <taxon>Bacillati</taxon>
        <taxon>Actinomycetota</taxon>
        <taxon>Actinomycetes</taxon>
        <taxon>Micrococcales</taxon>
        <taxon>Rarobacteraceae</taxon>
        <taxon>Rarobacter</taxon>
    </lineage>
</organism>
<evidence type="ECO:0000313" key="1">
    <source>
        <dbReference type="EMBL" id="TQL58532.1"/>
    </source>
</evidence>
<evidence type="ECO:0008006" key="3">
    <source>
        <dbReference type="Google" id="ProtNLM"/>
    </source>
</evidence>
<dbReference type="Proteomes" id="UP000315389">
    <property type="component" value="Unassembled WGS sequence"/>
</dbReference>
<accession>A0A542ZDW2</accession>
<gene>
    <name evidence="1" type="ORF">FB461_1947</name>
</gene>
<dbReference type="AlphaFoldDB" id="A0A542ZDW2"/>
<proteinExistence type="predicted"/>
<name>A0A542ZDW2_RARFA</name>
<comment type="caution">
    <text evidence="1">The sequence shown here is derived from an EMBL/GenBank/DDBJ whole genome shotgun (WGS) entry which is preliminary data.</text>
</comment>
<reference evidence="1 2" key="1">
    <citation type="submission" date="2019-06" db="EMBL/GenBank/DDBJ databases">
        <title>Sequencing the genomes of 1000 actinobacteria strains.</title>
        <authorList>
            <person name="Klenk H.-P."/>
        </authorList>
    </citation>
    <scope>NUCLEOTIDE SEQUENCE [LARGE SCALE GENOMIC DNA]</scope>
    <source>
        <strain evidence="1 2">DSM 4813</strain>
    </source>
</reference>
<evidence type="ECO:0000313" key="2">
    <source>
        <dbReference type="Proteomes" id="UP000315389"/>
    </source>
</evidence>
<dbReference type="RefSeq" id="WP_142121510.1">
    <property type="nucleotide sequence ID" value="NZ_BAAASV010000002.1"/>
</dbReference>